<evidence type="ECO:0000313" key="4">
    <source>
        <dbReference type="EMBL" id="OHU90438.1"/>
    </source>
</evidence>
<keyword evidence="2" id="KW-0732">Signal</keyword>
<evidence type="ECO:0000256" key="1">
    <source>
        <dbReference type="SAM" id="Coils"/>
    </source>
</evidence>
<dbReference type="PANTHER" id="PTHR21666:SF270">
    <property type="entry name" value="MUREIN HYDROLASE ACTIVATOR ENVC"/>
    <property type="match status" value="1"/>
</dbReference>
<dbReference type="SUPFAM" id="SSF51261">
    <property type="entry name" value="Duplicated hybrid motif"/>
    <property type="match status" value="1"/>
</dbReference>
<dbReference type="FunFam" id="2.70.70.10:FF:000003">
    <property type="entry name" value="Murein hydrolase activator EnvC"/>
    <property type="match status" value="1"/>
</dbReference>
<feature type="domain" description="M23ase beta-sheet core" evidence="3">
    <location>
        <begin position="277"/>
        <end position="370"/>
    </location>
</feature>
<keyword evidence="5" id="KW-1185">Reference proteome</keyword>
<dbReference type="Gene3D" id="2.70.70.10">
    <property type="entry name" value="Glucose Permease (Domain IIA)"/>
    <property type="match status" value="1"/>
</dbReference>
<dbReference type="OrthoDB" id="9784703at2"/>
<dbReference type="InterPro" id="IPR050570">
    <property type="entry name" value="Cell_wall_metabolism_enzyme"/>
</dbReference>
<evidence type="ECO:0000313" key="5">
    <source>
        <dbReference type="Proteomes" id="UP000179786"/>
    </source>
</evidence>
<sequence length="377" mass="42360">MRMMLYKLIMLSLALVVTSVTANESRTKQDLTEVQEELKKSQKDYQKQRDKIASLRAKLKSQELDIAKNAKALSLTQRGIAENQQQQYTLQNEAKGLEKKKAHLQKLLAAQLKSAYMTGNHDYSKMLLNQEKSATLERTISYYDYFNKARIKQLEELKLVVAELAKNQQQLAKKQEELNALHEQQEARQAALIAGQKERQSHLSELNNTLEQTAQAINYLKENEQTLIATLEQLAKVQEPSEIVLDGLANSKGRLLWPSKGRLKHRFGQRKHAGMSWKGVLIQAAAGTPVNSIKQGQVVYADWLNGFGWVMVVDHGEGFMSLYGHTQTLLKDVGDLVNAGETIALVGQSGGQSRSGLYFEIRHKGSAVDPVKWCKAS</sequence>
<dbReference type="Pfam" id="PF01551">
    <property type="entry name" value="Peptidase_M23"/>
    <property type="match status" value="1"/>
</dbReference>
<proteinExistence type="predicted"/>
<keyword evidence="4" id="KW-0378">Hydrolase</keyword>
<feature type="chain" id="PRO_5010243932" evidence="2">
    <location>
        <begin position="23"/>
        <end position="377"/>
    </location>
</feature>
<dbReference type="GO" id="GO:0006508">
    <property type="term" value="P:proteolysis"/>
    <property type="evidence" value="ECO:0007669"/>
    <property type="project" value="UniProtKB-KW"/>
</dbReference>
<dbReference type="InterPro" id="IPR011055">
    <property type="entry name" value="Dup_hybrid_motif"/>
</dbReference>
<evidence type="ECO:0000259" key="3">
    <source>
        <dbReference type="Pfam" id="PF01551"/>
    </source>
</evidence>
<comment type="caution">
    <text evidence="4">The sequence shown here is derived from an EMBL/GenBank/DDBJ whole genome shotgun (WGS) entry which is preliminary data.</text>
</comment>
<keyword evidence="1" id="KW-0175">Coiled coil</keyword>
<dbReference type="Proteomes" id="UP000179786">
    <property type="component" value="Unassembled WGS sequence"/>
</dbReference>
<name>A0A1S1MTB8_9GAMM</name>
<dbReference type="PANTHER" id="PTHR21666">
    <property type="entry name" value="PEPTIDASE-RELATED"/>
    <property type="match status" value="1"/>
</dbReference>
<accession>A0A1S1MTB8</accession>
<dbReference type="RefSeq" id="WP_070985800.1">
    <property type="nucleotide sequence ID" value="NZ_MKJU01000026.1"/>
</dbReference>
<dbReference type="GO" id="GO:0004222">
    <property type="term" value="F:metalloendopeptidase activity"/>
    <property type="evidence" value="ECO:0007669"/>
    <property type="project" value="TreeGrafter"/>
</dbReference>
<dbReference type="CDD" id="cd12797">
    <property type="entry name" value="M23_peptidase"/>
    <property type="match status" value="1"/>
</dbReference>
<gene>
    <name evidence="4" type="ORF">BET10_13715</name>
</gene>
<keyword evidence="4" id="KW-0645">Protease</keyword>
<feature type="coiled-coil region" evidence="1">
    <location>
        <begin position="24"/>
        <end position="65"/>
    </location>
</feature>
<dbReference type="EMBL" id="MKJU01000026">
    <property type="protein sequence ID" value="OHU90438.1"/>
    <property type="molecule type" value="Genomic_DNA"/>
</dbReference>
<feature type="signal peptide" evidence="2">
    <location>
        <begin position="1"/>
        <end position="22"/>
    </location>
</feature>
<dbReference type="InterPro" id="IPR016047">
    <property type="entry name" value="M23ase_b-sheet_dom"/>
</dbReference>
<protein>
    <submittedName>
        <fullName evidence="4">Protease</fullName>
    </submittedName>
</protein>
<evidence type="ECO:0000256" key="2">
    <source>
        <dbReference type="SAM" id="SignalP"/>
    </source>
</evidence>
<dbReference type="STRING" id="1859457.BET10_13715"/>
<reference evidence="4 5" key="1">
    <citation type="submission" date="2016-09" db="EMBL/GenBank/DDBJ databases">
        <title>Pseudoalteromonas amylolytica sp. nov., isolated from the surface seawater.</title>
        <authorList>
            <person name="Wu Y.-H."/>
            <person name="Cheng H."/>
            <person name="Jin X.-B."/>
            <person name="Wang C.-S."/>
            <person name="Xu X.-W."/>
        </authorList>
    </citation>
    <scope>NUCLEOTIDE SEQUENCE [LARGE SCALE GENOMIC DNA]</scope>
    <source>
        <strain evidence="4 5">JW1</strain>
    </source>
</reference>
<dbReference type="AlphaFoldDB" id="A0A1S1MTB8"/>
<dbReference type="Gene3D" id="6.10.250.3150">
    <property type="match status" value="1"/>
</dbReference>
<feature type="coiled-coil region" evidence="1">
    <location>
        <begin position="154"/>
        <end position="223"/>
    </location>
</feature>
<organism evidence="4 5">
    <name type="scientific">Pseudoalteromonas amylolytica</name>
    <dbReference type="NCBI Taxonomy" id="1859457"/>
    <lineage>
        <taxon>Bacteria</taxon>
        <taxon>Pseudomonadati</taxon>
        <taxon>Pseudomonadota</taxon>
        <taxon>Gammaproteobacteria</taxon>
        <taxon>Alteromonadales</taxon>
        <taxon>Pseudoalteromonadaceae</taxon>
        <taxon>Pseudoalteromonas</taxon>
    </lineage>
</organism>